<evidence type="ECO:0000313" key="6">
    <source>
        <dbReference type="EMBL" id="QDV26373.1"/>
    </source>
</evidence>
<dbReference type="Proteomes" id="UP000318017">
    <property type="component" value="Chromosome"/>
</dbReference>
<keyword evidence="2 5" id="KW-0812">Transmembrane</keyword>
<evidence type="ECO:0000313" key="7">
    <source>
        <dbReference type="Proteomes" id="UP000318017"/>
    </source>
</evidence>
<name>A0A518GCS1_9BACT</name>
<sequence>MNILLWTLQILLALHTLMGAVWKFSNSVEKTMPSLKAIPNGLWQAMGGFEILGSIALVVPLFYMPLDFLAPAAAICIAAEMLIFIVLHYFSGDSTFGPMIYWIMVAVVCGFIAYGRLVLVG</sequence>
<evidence type="ECO:0000256" key="3">
    <source>
        <dbReference type="ARBA" id="ARBA00022989"/>
    </source>
</evidence>
<keyword evidence="4 5" id="KW-0472">Membrane</keyword>
<dbReference type="GO" id="GO:0016020">
    <property type="term" value="C:membrane"/>
    <property type="evidence" value="ECO:0007669"/>
    <property type="project" value="UniProtKB-SubCell"/>
</dbReference>
<protein>
    <recommendedName>
        <fullName evidence="8">DoxX</fullName>
    </recommendedName>
</protein>
<organism evidence="6 7">
    <name type="scientific">Aureliella helgolandensis</name>
    <dbReference type="NCBI Taxonomy" id="2527968"/>
    <lineage>
        <taxon>Bacteria</taxon>
        <taxon>Pseudomonadati</taxon>
        <taxon>Planctomycetota</taxon>
        <taxon>Planctomycetia</taxon>
        <taxon>Pirellulales</taxon>
        <taxon>Pirellulaceae</taxon>
        <taxon>Aureliella</taxon>
    </lineage>
</organism>
<dbReference type="AlphaFoldDB" id="A0A518GCS1"/>
<evidence type="ECO:0000256" key="4">
    <source>
        <dbReference type="ARBA" id="ARBA00023136"/>
    </source>
</evidence>
<keyword evidence="3 5" id="KW-1133">Transmembrane helix</keyword>
<keyword evidence="7" id="KW-1185">Reference proteome</keyword>
<gene>
    <name evidence="6" type="ORF">Q31a_47470</name>
</gene>
<dbReference type="KEGG" id="ahel:Q31a_47470"/>
<reference evidence="6 7" key="1">
    <citation type="submission" date="2019-02" db="EMBL/GenBank/DDBJ databases">
        <title>Deep-cultivation of Planctomycetes and their phenomic and genomic characterization uncovers novel biology.</title>
        <authorList>
            <person name="Wiegand S."/>
            <person name="Jogler M."/>
            <person name="Boedeker C."/>
            <person name="Pinto D."/>
            <person name="Vollmers J."/>
            <person name="Rivas-Marin E."/>
            <person name="Kohn T."/>
            <person name="Peeters S.H."/>
            <person name="Heuer A."/>
            <person name="Rast P."/>
            <person name="Oberbeckmann S."/>
            <person name="Bunk B."/>
            <person name="Jeske O."/>
            <person name="Meyerdierks A."/>
            <person name="Storesund J.E."/>
            <person name="Kallscheuer N."/>
            <person name="Luecker S."/>
            <person name="Lage O.M."/>
            <person name="Pohl T."/>
            <person name="Merkel B.J."/>
            <person name="Hornburger P."/>
            <person name="Mueller R.-W."/>
            <person name="Bruemmer F."/>
            <person name="Labrenz M."/>
            <person name="Spormann A.M."/>
            <person name="Op den Camp H."/>
            <person name="Overmann J."/>
            <person name="Amann R."/>
            <person name="Jetten M.S.M."/>
            <person name="Mascher T."/>
            <person name="Medema M.H."/>
            <person name="Devos D.P."/>
            <person name="Kaster A.-K."/>
            <person name="Ovreas L."/>
            <person name="Rohde M."/>
            <person name="Galperin M.Y."/>
            <person name="Jogler C."/>
        </authorList>
    </citation>
    <scope>NUCLEOTIDE SEQUENCE [LARGE SCALE GENOMIC DNA]</scope>
    <source>
        <strain evidence="6 7">Q31a</strain>
    </source>
</reference>
<feature type="transmembrane region" description="Helical" evidence="5">
    <location>
        <begin position="99"/>
        <end position="119"/>
    </location>
</feature>
<accession>A0A518GCS1</accession>
<comment type="subcellular location">
    <subcellularLocation>
        <location evidence="1">Membrane</location>
        <topology evidence="1">Multi-pass membrane protein</topology>
    </subcellularLocation>
</comment>
<feature type="transmembrane region" description="Helical" evidence="5">
    <location>
        <begin position="43"/>
        <end position="63"/>
    </location>
</feature>
<feature type="transmembrane region" description="Helical" evidence="5">
    <location>
        <begin position="68"/>
        <end position="87"/>
    </location>
</feature>
<dbReference type="Pfam" id="PF13564">
    <property type="entry name" value="DoxX_2"/>
    <property type="match status" value="1"/>
</dbReference>
<evidence type="ECO:0000256" key="5">
    <source>
        <dbReference type="SAM" id="Phobius"/>
    </source>
</evidence>
<dbReference type="OrthoDB" id="3385086at2"/>
<proteinExistence type="predicted"/>
<evidence type="ECO:0008006" key="8">
    <source>
        <dbReference type="Google" id="ProtNLM"/>
    </source>
</evidence>
<evidence type="ECO:0000256" key="2">
    <source>
        <dbReference type="ARBA" id="ARBA00022692"/>
    </source>
</evidence>
<evidence type="ECO:0000256" key="1">
    <source>
        <dbReference type="ARBA" id="ARBA00004141"/>
    </source>
</evidence>
<dbReference type="InterPro" id="IPR032808">
    <property type="entry name" value="DoxX"/>
</dbReference>
<dbReference type="EMBL" id="CP036298">
    <property type="protein sequence ID" value="QDV26373.1"/>
    <property type="molecule type" value="Genomic_DNA"/>
</dbReference>
<dbReference type="RefSeq" id="WP_145082476.1">
    <property type="nucleotide sequence ID" value="NZ_CP036298.1"/>
</dbReference>